<accession>A0A086J8E5</accession>
<organism evidence="4 5">
    <name type="scientific">Toxoplasma gondii p89</name>
    <dbReference type="NCBI Taxonomy" id="943119"/>
    <lineage>
        <taxon>Eukaryota</taxon>
        <taxon>Sar</taxon>
        <taxon>Alveolata</taxon>
        <taxon>Apicomplexa</taxon>
        <taxon>Conoidasida</taxon>
        <taxon>Coccidia</taxon>
        <taxon>Eucoccidiorida</taxon>
        <taxon>Eimeriorina</taxon>
        <taxon>Sarcocystidae</taxon>
        <taxon>Toxoplasma</taxon>
    </lineage>
</organism>
<feature type="compositionally biased region" description="Basic and acidic residues" evidence="1">
    <location>
        <begin position="99"/>
        <end position="108"/>
    </location>
</feature>
<evidence type="ECO:0000256" key="2">
    <source>
        <dbReference type="SAM" id="Phobius"/>
    </source>
</evidence>
<dbReference type="InterPro" id="IPR036457">
    <property type="entry name" value="PPM-type-like_dom_sf"/>
</dbReference>
<feature type="region of interest" description="Disordered" evidence="1">
    <location>
        <begin position="166"/>
        <end position="185"/>
    </location>
</feature>
<dbReference type="EC" id="3.1.3.16" evidence="4"/>
<name>A0A086J8E5_TOXGO</name>
<evidence type="ECO:0000313" key="5">
    <source>
        <dbReference type="Proteomes" id="UP000028828"/>
    </source>
</evidence>
<feature type="compositionally biased region" description="Basic and acidic residues" evidence="1">
    <location>
        <begin position="1578"/>
        <end position="1591"/>
    </location>
</feature>
<dbReference type="InterPro" id="IPR001932">
    <property type="entry name" value="PPM-type_phosphatase-like_dom"/>
</dbReference>
<feature type="compositionally biased region" description="Basic and acidic residues" evidence="1">
    <location>
        <begin position="2140"/>
        <end position="2162"/>
    </location>
</feature>
<dbReference type="EMBL" id="AEYI02002390">
    <property type="protein sequence ID" value="KFG28413.1"/>
    <property type="molecule type" value="Genomic_DNA"/>
</dbReference>
<keyword evidence="2" id="KW-1133">Transmembrane helix</keyword>
<feature type="compositionally biased region" description="Polar residues" evidence="1">
    <location>
        <begin position="709"/>
        <end position="722"/>
    </location>
</feature>
<feature type="compositionally biased region" description="Basic and acidic residues" evidence="1">
    <location>
        <begin position="1467"/>
        <end position="1478"/>
    </location>
</feature>
<dbReference type="VEuPathDB" id="ToxoDB:TGP89_304955"/>
<feature type="compositionally biased region" description="Basic and acidic residues" evidence="1">
    <location>
        <begin position="2271"/>
        <end position="2296"/>
    </location>
</feature>
<feature type="region of interest" description="Disordered" evidence="1">
    <location>
        <begin position="269"/>
        <end position="377"/>
    </location>
</feature>
<dbReference type="OrthoDB" id="346208at2759"/>
<feature type="region of interest" description="Disordered" evidence="1">
    <location>
        <begin position="1231"/>
        <end position="1512"/>
    </location>
</feature>
<keyword evidence="4" id="KW-0378">Hydrolase</keyword>
<feature type="region of interest" description="Disordered" evidence="1">
    <location>
        <begin position="1023"/>
        <end position="1213"/>
    </location>
</feature>
<feature type="region of interest" description="Disordered" evidence="1">
    <location>
        <begin position="82"/>
        <end position="133"/>
    </location>
</feature>
<feature type="compositionally biased region" description="Low complexity" evidence="1">
    <location>
        <begin position="723"/>
        <end position="736"/>
    </location>
</feature>
<feature type="compositionally biased region" description="Polar residues" evidence="1">
    <location>
        <begin position="2029"/>
        <end position="2048"/>
    </location>
</feature>
<feature type="compositionally biased region" description="Basic and acidic residues" evidence="1">
    <location>
        <begin position="1167"/>
        <end position="1185"/>
    </location>
</feature>
<feature type="region of interest" description="Disordered" evidence="1">
    <location>
        <begin position="2140"/>
        <end position="2164"/>
    </location>
</feature>
<feature type="compositionally biased region" description="Low complexity" evidence="1">
    <location>
        <begin position="1423"/>
        <end position="1438"/>
    </location>
</feature>
<feature type="region of interest" description="Disordered" evidence="1">
    <location>
        <begin position="791"/>
        <end position="862"/>
    </location>
</feature>
<feature type="region of interest" description="Disordered" evidence="1">
    <location>
        <begin position="1"/>
        <end position="42"/>
    </location>
</feature>
<keyword evidence="2" id="KW-0812">Transmembrane</keyword>
<feature type="compositionally biased region" description="Polar residues" evidence="1">
    <location>
        <begin position="333"/>
        <end position="346"/>
    </location>
</feature>
<gene>
    <name evidence="4" type="ORF">TGP89_304955</name>
</gene>
<dbReference type="PANTHER" id="PTHR12320">
    <property type="entry name" value="PROTEIN PHOSPHATASE 2C"/>
    <property type="match status" value="1"/>
</dbReference>
<feature type="region of interest" description="Disordered" evidence="1">
    <location>
        <begin position="1559"/>
        <end position="1694"/>
    </location>
</feature>
<keyword evidence="2" id="KW-0472">Membrane</keyword>
<dbReference type="Gene3D" id="3.60.40.10">
    <property type="entry name" value="PPM-type phosphatase domain"/>
    <property type="match status" value="1"/>
</dbReference>
<feature type="region of interest" description="Disordered" evidence="1">
    <location>
        <begin position="554"/>
        <end position="645"/>
    </location>
</feature>
<feature type="compositionally biased region" description="Basic and acidic residues" evidence="1">
    <location>
        <begin position="1354"/>
        <end position="1365"/>
    </location>
</feature>
<evidence type="ECO:0000259" key="3">
    <source>
        <dbReference type="PROSITE" id="PS51746"/>
    </source>
</evidence>
<feature type="transmembrane region" description="Helical" evidence="2">
    <location>
        <begin position="2809"/>
        <end position="2830"/>
    </location>
</feature>
<feature type="compositionally biased region" description="Basic and acidic residues" evidence="1">
    <location>
        <begin position="310"/>
        <end position="320"/>
    </location>
</feature>
<feature type="region of interest" description="Disordered" evidence="1">
    <location>
        <begin position="1934"/>
        <end position="2058"/>
    </location>
</feature>
<feature type="compositionally biased region" description="Low complexity" evidence="1">
    <location>
        <begin position="1811"/>
        <end position="1829"/>
    </location>
</feature>
<feature type="domain" description="PPM-type phosphatase" evidence="3">
    <location>
        <begin position="2068"/>
        <end position="2437"/>
    </location>
</feature>
<reference evidence="4 5" key="1">
    <citation type="submission" date="2014-03" db="EMBL/GenBank/DDBJ databases">
        <authorList>
            <person name="Sibley D."/>
            <person name="Venepally P."/>
            <person name="Karamycheva S."/>
            <person name="Hadjithomas M."/>
            <person name="Khan A."/>
            <person name="Brunk B."/>
            <person name="Roos D."/>
            <person name="Caler E."/>
            <person name="Lorenzi H."/>
        </authorList>
    </citation>
    <scope>NUCLEOTIDE SEQUENCE [LARGE SCALE GENOMIC DNA]</scope>
    <source>
        <strain evidence="5">p89</strain>
    </source>
</reference>
<dbReference type="Proteomes" id="UP000028828">
    <property type="component" value="Unassembled WGS sequence"/>
</dbReference>
<feature type="compositionally biased region" description="Low complexity" evidence="1">
    <location>
        <begin position="1393"/>
        <end position="1410"/>
    </location>
</feature>
<feature type="compositionally biased region" description="Basic and acidic residues" evidence="1">
    <location>
        <begin position="1250"/>
        <end position="1273"/>
    </location>
</feature>
<feature type="compositionally biased region" description="Low complexity" evidence="1">
    <location>
        <begin position="85"/>
        <end position="98"/>
    </location>
</feature>
<dbReference type="SUPFAM" id="SSF81606">
    <property type="entry name" value="PP2C-like"/>
    <property type="match status" value="1"/>
</dbReference>
<dbReference type="PROSITE" id="PS51746">
    <property type="entry name" value="PPM_2"/>
    <property type="match status" value="1"/>
</dbReference>
<feature type="region of interest" description="Disordered" evidence="1">
    <location>
        <begin position="1710"/>
        <end position="1744"/>
    </location>
</feature>
<comment type="caution">
    <text evidence="4">The sequence shown here is derived from an EMBL/GenBank/DDBJ whole genome shotgun (WGS) entry which is preliminary data.</text>
</comment>
<feature type="transmembrane region" description="Helical" evidence="2">
    <location>
        <begin position="2786"/>
        <end position="2803"/>
    </location>
</feature>
<feature type="region of interest" description="Disordered" evidence="1">
    <location>
        <begin position="1811"/>
        <end position="1830"/>
    </location>
</feature>
<feature type="transmembrane region" description="Helical" evidence="2">
    <location>
        <begin position="2705"/>
        <end position="2725"/>
    </location>
</feature>
<feature type="compositionally biased region" description="Low complexity" evidence="1">
    <location>
        <begin position="111"/>
        <end position="133"/>
    </location>
</feature>
<evidence type="ECO:0000256" key="1">
    <source>
        <dbReference type="SAM" id="MobiDB-lite"/>
    </source>
</evidence>
<feature type="compositionally biased region" description="Low complexity" evidence="1">
    <location>
        <begin position="269"/>
        <end position="278"/>
    </location>
</feature>
<evidence type="ECO:0000313" key="4">
    <source>
        <dbReference type="EMBL" id="KFG28413.1"/>
    </source>
</evidence>
<sequence length="2883" mass="303804">MPPAREARRTRGMTAGASKPSQDSPFFTPSIRQPSPLRGADEAVSISLAVERAAHTATPSQSRGVSPQLAPFDAFSGACESLGNSGCEGPSRRSSGGESHLERVEKRGARSVGCVSSSVSSCCPSASSHFCPSSASLSSSSQSIDFADSFCHRVFWDSRSAGSTSAVATLGTSGPGPRSSPGGPPPCACSPVLDFHQALAFHADTQLASPQSSLCATSSAAAVAPLASHSQKGDDDAGRGAPQRVVVGTGVSRGGVNARILSGQSGEACAASEAGSEGDTAAAPEPRIQVPETKGDSFGPRAGEETSEAQSRHGEGHQDEASQTLCLSAEATGVSSPQTGVSSAESGDSGKLETGSGAPGASASLEAPRPASDVSLRAPAARSSVSLHAVDAGTGIRGGAPLGKNRARLLLMRHGLAPDPGVSSHPTGSARTANSLRLLRDLQTLPGPHGSHARHLASFLQKHRGIFAPTSLWSTREAPESLHSRRASSHDFLHLCESGLNGDGDTERLILSSSRLGDAPPGVDAARGDEVSGVSPHPFVQWASELLSASSAASLWGPGHRRDPTAPQGPPRPRTGSLPSLGRDERSAGSQGDWPGEGGASSFSSPRQLQSHRKGDGDGGRQAPESASVGDSEVGGKKSSFSGLSPAARRYRARCRLRGLSDDDAPEDAGGGRNRGALPAAGNLDGVLAGEVRSDLSPNWPSNPPSFSATNSPDDSLFSSPESLLRSVVLAASSARDATETPPRSRTSGTEEADDVGPPRDSEVSIGASWGPSGREIPALSGFAPSRSCVGREASGGGGSTGGVGWSQAREAGKAQQGSTDRSGVPLLGVSKVGPTPGISISRVESGGAGGPARDERDSSPTAGLVAEDHLSYPFSRFHTAPHSCPVSSAPDAAAESSPFARLPLPADATVAPHSLCLLLPGALRRGSWRPTGAAPVGPAPGAMPAELMQRRGKSLPPTRSREWRKSRAAVAAILGSTVASWRTSHLARHLGRFPFFAELRDVCHEVYIHSRFGRFYVRAERAPEQRTRKRVHGNGPSVPFAGHSACDKSQGSLNGAPGRGAAKHASPASSPAVHASAGETGLHSPSRGFDHRSSEDTEVPGPAPRARPQTVASVGGGSGVREYCRGGTSAETDLCNEGQGARQGRRGGETRKSAVSWTREGLSEQSSERSSDENWGHGDRDQLTWRRGLRATSHSPHRSARHSDPRPFMSPPRYSLRRKLWRFTNVPADATLVTGPGVEGEEGGSELRPSWRPEERRWRFSRRASGEERAGGREVSPVSAGGRTEGRRSPSARGGRRPSARPSSSDSERETDSRQRAGARARLSRAEVGVKAGRGAGFRRKTGKKQSGSGARGDGERKQGEGPARRGSTRSKPHQGQAYFSSEISGAGNCASSLSVSSSISFESVLSLSDAPAPPAREPQQSLSSLSSCSSVLSFSSIGERMKPNRTGSTGPKSPAPSTGRAFGADTKKTEGQRESGRGPVAKAATTPRSHVLRRSAAKEDHGDECFSASGKLSRVCPGLEQRCLSDPAGETLFLQATTSPTPEERAVGAKTCASRLLSHAASQGPAPHGGIEGAPQEDRKFDGEGETRGLRNPCGPKEREERHRQSPSRNIRNDASGGPENKQDLRGNLEESSQETSPRLEQNAGASGAPLASGKPTKGSLRGAPERAGQPGGSSFGLANWGGATQPTTAGAVERAATLTPATFQGETWSLLGPGSPHVAGGLTRGGREKIQSSRDGSEDGWAVCPVAGSGSEDAAKTMWATVCSLRRRSGASWRSPPRRRPCALQKRLAKTQKRDLGAFEGFRRRTLSSDSVGSAGSADSVSSVDSVGGGDGASGWPLAFGLSSSPLSASRAPAGYAAALAPQSLAVDQGPGVRELPSVFSTRSPIHRANTVAFGPEQDEVRLRLDLNTGRLSGCLRDFPQCILEVILSGRGRRARRREKGGDASRVVPGSHGKSGRGTEDTRGDAASGSAFPAGGRPRVPGRQAQTTETGGAPRSTEAGRSSGGEGPSSSITGAASPAKLRHPSGLSSSQNATETRTGVSSQRGTWGPVTPGGGRPRMCLWLGSFSIPRDDKRYRGGEDAWFISSACNAFGVADGVGEWEDLAGINPQSFAQDLMKGSLRHVRRIKKTLWTHQRDAEKRLAKEGGAQKRRDATEEKPFDAAQAATEALSKAYRDAKNYGSSTALVGVLDEDKGILGFANLGDSSGMVLRRLQAHRRTGGTALSVVKRVKGMQHSFNVPYQFAHIPGPEDWERLRATGMHRLVSIAEKEFHQRAEERSSGSGKGGDKDEHSELDSTIGDSPSCIESTTVRVEAGDLIVLGTDGLFDNLFDYEITALSTTVTQAKHTRDLGSFVHGTLSPPWRLEKNSSKRSDQNPRGTGRPESGMESSDGSCPENVFSEEMSRTFLPKEVIHVSRSEEGVLLCADGLSYTVVSVVAARRVGEIQFVLVPEGVLSTVHDSRVARQPHHSVTQDGMGNNVSDGENAQSYPATWDDAIPVSSTPLSGLKHVGQSDERPLLQRGSSVAVLCPGMGAEVVAVPLDYARLFGGDIRGPWSHAVTVAHAWTASAGTEAMDPGPVIRLILSGGRKYDHRETNRKTGVVDSGLVPVGDKVPLLLTLSLESSDNMGSAFEAAALVSSSNLQCMLMGMRYKIRSNVYPVELVCQTRRHSALRPRKLQHRTTDTSSSRASLLPVRFRRFLHSSMSFLFTAYVVSLVTMFLGHFLTYRSTWPRERLVQSFTERRVSAGRVGLRFIPFIDDQDFLDYHTAQRWENMRRSLDFARRRDLGTGAGFLMAGAGFMGVTVSAELFMVAILLYVLNVPVVSVAKWLKKRRRQKMLRDLEEASLGRQLVRKRSKRSRGCPSTRVVLAFLVDLDRVLGHNE</sequence>
<feature type="compositionally biased region" description="Low complexity" evidence="1">
    <location>
        <begin position="1064"/>
        <end position="1078"/>
    </location>
</feature>
<feature type="compositionally biased region" description="Low complexity" evidence="1">
    <location>
        <begin position="697"/>
        <end position="708"/>
    </location>
</feature>
<feature type="compositionally biased region" description="Basic and acidic residues" evidence="1">
    <location>
        <begin position="2365"/>
        <end position="2376"/>
    </location>
</feature>
<proteinExistence type="predicted"/>
<dbReference type="InterPro" id="IPR039123">
    <property type="entry name" value="PPTC7"/>
</dbReference>
<feature type="compositionally biased region" description="Basic and acidic residues" evidence="1">
    <location>
        <begin position="1728"/>
        <end position="1740"/>
    </location>
</feature>
<protein>
    <submittedName>
        <fullName evidence="4">Serine/threonine specific protein phosphatase</fullName>
        <ecNumber evidence="4">3.1.3.16</ecNumber>
    </submittedName>
</protein>
<feature type="compositionally biased region" description="Polar residues" evidence="1">
    <location>
        <begin position="1632"/>
        <end position="1642"/>
    </location>
</feature>
<feature type="compositionally biased region" description="Gly residues" evidence="1">
    <location>
        <begin position="794"/>
        <end position="805"/>
    </location>
</feature>
<feature type="region of interest" description="Disordered" evidence="1">
    <location>
        <begin position="2271"/>
        <end position="2305"/>
    </location>
</feature>
<dbReference type="GO" id="GO:0004722">
    <property type="term" value="F:protein serine/threonine phosphatase activity"/>
    <property type="evidence" value="ECO:0007669"/>
    <property type="project" value="UniProtKB-EC"/>
</dbReference>
<feature type="region of interest" description="Disordered" evidence="1">
    <location>
        <begin position="2363"/>
        <end position="2398"/>
    </location>
</feature>
<feature type="compositionally biased region" description="Polar residues" evidence="1">
    <location>
        <begin position="19"/>
        <end position="33"/>
    </location>
</feature>
<feature type="region of interest" description="Disordered" evidence="1">
    <location>
        <begin position="659"/>
        <end position="773"/>
    </location>
</feature>
<dbReference type="PANTHER" id="PTHR12320:SF1">
    <property type="entry name" value="PROTEIN PHOSPHATASE PTC7 HOMOLOG"/>
    <property type="match status" value="1"/>
</dbReference>
<feature type="compositionally biased region" description="Basic and acidic residues" evidence="1">
    <location>
        <begin position="1307"/>
        <end position="1316"/>
    </location>
</feature>